<dbReference type="Proteomes" id="UP000187209">
    <property type="component" value="Unassembled WGS sequence"/>
</dbReference>
<protein>
    <recommendedName>
        <fullName evidence="2">Rab-GAP TBC domain-containing protein</fullName>
    </recommendedName>
</protein>
<dbReference type="PANTHER" id="PTHR47219:SF9">
    <property type="entry name" value="GTPASE ACTIVATING PROTEIN AND CENTROSOME-ASSOCIATED, ISOFORM B"/>
    <property type="match status" value="1"/>
</dbReference>
<gene>
    <name evidence="3" type="ORF">SteCoe_11050</name>
</gene>
<dbReference type="InterPro" id="IPR050302">
    <property type="entry name" value="Rab_GAP_TBC_domain"/>
</dbReference>
<dbReference type="GO" id="GO:0005096">
    <property type="term" value="F:GTPase activator activity"/>
    <property type="evidence" value="ECO:0007669"/>
    <property type="project" value="TreeGrafter"/>
</dbReference>
<dbReference type="Gene3D" id="1.10.8.270">
    <property type="entry name" value="putative rabgap domain of human tbc1 domain family member 14 like domains"/>
    <property type="match status" value="1"/>
</dbReference>
<organism evidence="3 4">
    <name type="scientific">Stentor coeruleus</name>
    <dbReference type="NCBI Taxonomy" id="5963"/>
    <lineage>
        <taxon>Eukaryota</taxon>
        <taxon>Sar</taxon>
        <taxon>Alveolata</taxon>
        <taxon>Ciliophora</taxon>
        <taxon>Postciliodesmatophora</taxon>
        <taxon>Heterotrichea</taxon>
        <taxon>Heterotrichida</taxon>
        <taxon>Stentoridae</taxon>
        <taxon>Stentor</taxon>
    </lineage>
</organism>
<dbReference type="SUPFAM" id="SSF47923">
    <property type="entry name" value="Ypt/Rab-GAP domain of gyp1p"/>
    <property type="match status" value="2"/>
</dbReference>
<dbReference type="Pfam" id="PF00566">
    <property type="entry name" value="RabGAP-TBC"/>
    <property type="match status" value="1"/>
</dbReference>
<name>A0A1R2CE49_9CILI</name>
<dbReference type="InterPro" id="IPR000195">
    <property type="entry name" value="Rab-GAP-TBC_dom"/>
</dbReference>
<comment type="caution">
    <text evidence="3">The sequence shown here is derived from an EMBL/GenBank/DDBJ whole genome shotgun (WGS) entry which is preliminary data.</text>
</comment>
<feature type="coiled-coil region" evidence="1">
    <location>
        <begin position="216"/>
        <end position="278"/>
    </location>
</feature>
<evidence type="ECO:0000313" key="4">
    <source>
        <dbReference type="Proteomes" id="UP000187209"/>
    </source>
</evidence>
<dbReference type="EMBL" id="MPUH01000181">
    <property type="protein sequence ID" value="OMJ87281.1"/>
    <property type="molecule type" value="Genomic_DNA"/>
</dbReference>
<dbReference type="PROSITE" id="PS50086">
    <property type="entry name" value="TBC_RABGAP"/>
    <property type="match status" value="1"/>
</dbReference>
<dbReference type="GO" id="GO:0031267">
    <property type="term" value="F:small GTPase binding"/>
    <property type="evidence" value="ECO:0007669"/>
    <property type="project" value="TreeGrafter"/>
</dbReference>
<dbReference type="Gene3D" id="1.10.472.80">
    <property type="entry name" value="Ypt/Rab-GAP domain of gyp1p, domain 3"/>
    <property type="match status" value="1"/>
</dbReference>
<dbReference type="SMART" id="SM00164">
    <property type="entry name" value="TBC"/>
    <property type="match status" value="1"/>
</dbReference>
<dbReference type="AlphaFoldDB" id="A0A1R2CE49"/>
<dbReference type="OrthoDB" id="294251at2759"/>
<reference evidence="3 4" key="1">
    <citation type="submission" date="2016-11" db="EMBL/GenBank/DDBJ databases">
        <title>The macronuclear genome of Stentor coeruleus: a giant cell with tiny introns.</title>
        <authorList>
            <person name="Slabodnick M."/>
            <person name="Ruby J.G."/>
            <person name="Reiff S.B."/>
            <person name="Swart E.C."/>
            <person name="Gosai S."/>
            <person name="Prabakaran S."/>
            <person name="Witkowska E."/>
            <person name="Larue G.E."/>
            <person name="Fisher S."/>
            <person name="Freeman R.M."/>
            <person name="Gunawardena J."/>
            <person name="Chu W."/>
            <person name="Stover N.A."/>
            <person name="Gregory B.D."/>
            <person name="Nowacki M."/>
            <person name="Derisi J."/>
            <person name="Roy S.W."/>
            <person name="Marshall W.F."/>
            <person name="Sood P."/>
        </authorList>
    </citation>
    <scope>NUCLEOTIDE SEQUENCE [LARGE SCALE GENOMIC DNA]</scope>
    <source>
        <strain evidence="3">WM001</strain>
    </source>
</reference>
<dbReference type="PANTHER" id="PTHR47219">
    <property type="entry name" value="RAB GTPASE-ACTIVATING PROTEIN 1-LIKE"/>
    <property type="match status" value="1"/>
</dbReference>
<dbReference type="SUPFAM" id="SSF81383">
    <property type="entry name" value="F-box domain"/>
    <property type="match status" value="1"/>
</dbReference>
<evidence type="ECO:0000256" key="1">
    <source>
        <dbReference type="SAM" id="Coils"/>
    </source>
</evidence>
<dbReference type="InterPro" id="IPR035969">
    <property type="entry name" value="Rab-GAP_TBC_sf"/>
</dbReference>
<evidence type="ECO:0000313" key="3">
    <source>
        <dbReference type="EMBL" id="OMJ87281.1"/>
    </source>
</evidence>
<feature type="domain" description="Rab-GAP TBC" evidence="2">
    <location>
        <begin position="282"/>
        <end position="513"/>
    </location>
</feature>
<keyword evidence="1" id="KW-0175">Coiled coil</keyword>
<dbReference type="InterPro" id="IPR036047">
    <property type="entry name" value="F-box-like_dom_sf"/>
</dbReference>
<evidence type="ECO:0000259" key="2">
    <source>
        <dbReference type="PROSITE" id="PS50086"/>
    </source>
</evidence>
<keyword evidence="4" id="KW-1185">Reference proteome</keyword>
<proteinExistence type="predicted"/>
<sequence length="579" mass="68011">MDIRRRVKHSLTQVPTSPSSNILENDHETYYPSDEPMSLSKRMLNVLTNPHSFIKYSRSGKRKCCSVYFNETLQKMSVDKPCSTYILTTDIQAAELGFSPSLSFASPDPNNIFGFRIFTTMKVYEFSTENRILRDEFVKSLNTLGKLNKEYMGPMGLKKYCESIIHSQEGEDSIKALHKSRYQNQERLTNNKELEEILEVQVIKGVVYNMINILETREKEIECNKLRKSIKESSNERSILTNKQDTLRMLIIKKDQEILSLKQDINKVENQIEQLRKPTYTHDSNVYSLKIWTSILEFLTAKDIVMLRMTTRNFRIATNRVLLIKSVWRRLCLSSLNPRKIMYRLYTNNFYNAAIRGVMFEVDEEIAEEIHNDVWRGLNDNNKETEKILLLLCKYNASLSYCQGMHFVAHFLYGIYGNIDEVLRVMDALLRPPFYLSELWKNGFSRLRLGIFQLDFLMKIRLPYFAKHLKDLDINLDMVVTPWFLTVFTYFQYELELPRKTVLEIWDYFLIQGWPALISVCLTIFHLTEHLVLEKSLEQTLMILKNKIPYNDVCKVLPEFEVDPSLLEDLEISHVWSGA</sequence>
<accession>A0A1R2CE49</accession>